<gene>
    <name evidence="4" type="ORF">NQ318_000806</name>
</gene>
<evidence type="ECO:0000256" key="1">
    <source>
        <dbReference type="ARBA" id="ARBA00022690"/>
    </source>
</evidence>
<sequence>MCHVPVTAEVSGFATPENREAAAKPAPSCFGWRYDLRDCYTPPAEFTANHPFIILLQITITGQLMGWSDWIFFYSKQQIQLPVVINNSLPLTRGDSMARKNNARNAVRDGNNEFAKHLYKILSREPGNLIFSPISVHAILSLMYQGSANQTKAAFTDALEVLDLNMAAESYKNIMSREL</sequence>
<organism evidence="4 5">
    <name type="scientific">Aromia moschata</name>
    <dbReference type="NCBI Taxonomy" id="1265417"/>
    <lineage>
        <taxon>Eukaryota</taxon>
        <taxon>Metazoa</taxon>
        <taxon>Ecdysozoa</taxon>
        <taxon>Arthropoda</taxon>
        <taxon>Hexapoda</taxon>
        <taxon>Insecta</taxon>
        <taxon>Pterygota</taxon>
        <taxon>Neoptera</taxon>
        <taxon>Endopterygota</taxon>
        <taxon>Coleoptera</taxon>
        <taxon>Polyphaga</taxon>
        <taxon>Cucujiformia</taxon>
        <taxon>Chrysomeloidea</taxon>
        <taxon>Cerambycidae</taxon>
        <taxon>Cerambycinae</taxon>
        <taxon>Callichromatini</taxon>
        <taxon>Aromia</taxon>
    </lineage>
</organism>
<evidence type="ECO:0000313" key="4">
    <source>
        <dbReference type="EMBL" id="KAJ8932603.1"/>
    </source>
</evidence>
<keyword evidence="2" id="KW-0722">Serine protease inhibitor</keyword>
<dbReference type="InterPro" id="IPR042178">
    <property type="entry name" value="Serpin_sf_1"/>
</dbReference>
<dbReference type="EMBL" id="JAPWTK010001411">
    <property type="protein sequence ID" value="KAJ8932603.1"/>
    <property type="molecule type" value="Genomic_DNA"/>
</dbReference>
<name>A0AAV8X0U0_9CUCU</name>
<dbReference type="SUPFAM" id="SSF56574">
    <property type="entry name" value="Serpins"/>
    <property type="match status" value="1"/>
</dbReference>
<proteinExistence type="predicted"/>
<evidence type="ECO:0000256" key="2">
    <source>
        <dbReference type="ARBA" id="ARBA00022900"/>
    </source>
</evidence>
<comment type="caution">
    <text evidence="4">The sequence shown here is derived from an EMBL/GenBank/DDBJ whole genome shotgun (WGS) entry which is preliminary data.</text>
</comment>
<accession>A0AAV8X0U0</accession>
<reference evidence="4" key="1">
    <citation type="journal article" date="2023" name="Insect Mol. Biol.">
        <title>Genome sequencing provides insights into the evolution of gene families encoding plant cell wall-degrading enzymes in longhorned beetles.</title>
        <authorList>
            <person name="Shin N.R."/>
            <person name="Okamura Y."/>
            <person name="Kirsch R."/>
            <person name="Pauchet Y."/>
        </authorList>
    </citation>
    <scope>NUCLEOTIDE SEQUENCE</scope>
    <source>
        <strain evidence="4">AMC_N1</strain>
    </source>
</reference>
<protein>
    <recommendedName>
        <fullName evidence="3">Serpin domain-containing protein</fullName>
    </recommendedName>
</protein>
<feature type="domain" description="Serpin" evidence="3">
    <location>
        <begin position="110"/>
        <end position="175"/>
    </location>
</feature>
<keyword evidence="1" id="KW-0646">Protease inhibitor</keyword>
<dbReference type="AlphaFoldDB" id="A0AAV8X0U0"/>
<dbReference type="Pfam" id="PF00079">
    <property type="entry name" value="Serpin"/>
    <property type="match status" value="1"/>
</dbReference>
<dbReference type="InterPro" id="IPR023796">
    <property type="entry name" value="Serpin_dom"/>
</dbReference>
<dbReference type="Gene3D" id="3.30.497.10">
    <property type="entry name" value="Antithrombin, subunit I, domain 2"/>
    <property type="match status" value="1"/>
</dbReference>
<evidence type="ECO:0000313" key="5">
    <source>
        <dbReference type="Proteomes" id="UP001162162"/>
    </source>
</evidence>
<keyword evidence="5" id="KW-1185">Reference proteome</keyword>
<dbReference type="GO" id="GO:0004867">
    <property type="term" value="F:serine-type endopeptidase inhibitor activity"/>
    <property type="evidence" value="ECO:0007669"/>
    <property type="project" value="UniProtKB-KW"/>
</dbReference>
<dbReference type="InterPro" id="IPR036186">
    <property type="entry name" value="Serpin_sf"/>
</dbReference>
<evidence type="ECO:0000259" key="3">
    <source>
        <dbReference type="Pfam" id="PF00079"/>
    </source>
</evidence>
<dbReference type="Proteomes" id="UP001162162">
    <property type="component" value="Unassembled WGS sequence"/>
</dbReference>